<dbReference type="EMBL" id="JADILV010000024">
    <property type="protein sequence ID" value="MBO8483157.1"/>
    <property type="molecule type" value="Genomic_DNA"/>
</dbReference>
<gene>
    <name evidence="1" type="ORF">IAB75_03460</name>
</gene>
<reference evidence="1" key="1">
    <citation type="submission" date="2020-10" db="EMBL/GenBank/DDBJ databases">
        <authorList>
            <person name="Gilroy R."/>
        </authorList>
    </citation>
    <scope>NUCLEOTIDE SEQUENCE</scope>
    <source>
        <strain evidence="1">G3-8215</strain>
    </source>
</reference>
<sequence length="113" mass="12856">MDRAVAGVEEMRLPPIKIERSEDFTRITLYPERKYLDMSKTEKIQACYQHACLLFEDGTKMTNLSLRERLSIGKNNSAVASRIINDTINAGLIKLADESSGSKRYSAYIPYYA</sequence>
<dbReference type="AlphaFoldDB" id="A0A940IH72"/>
<evidence type="ECO:0000313" key="1">
    <source>
        <dbReference type="EMBL" id="MBO8483157.1"/>
    </source>
</evidence>
<comment type="caution">
    <text evidence="1">The sequence shown here is derived from an EMBL/GenBank/DDBJ whole genome shotgun (WGS) entry which is preliminary data.</text>
</comment>
<evidence type="ECO:0000313" key="2">
    <source>
        <dbReference type="Proteomes" id="UP000725002"/>
    </source>
</evidence>
<reference evidence="1" key="2">
    <citation type="journal article" date="2021" name="PeerJ">
        <title>Extensive microbial diversity within the chicken gut microbiome revealed by metagenomics and culture.</title>
        <authorList>
            <person name="Gilroy R."/>
            <person name="Ravi A."/>
            <person name="Getino M."/>
            <person name="Pursley I."/>
            <person name="Horton D.L."/>
            <person name="Alikhan N.F."/>
            <person name="Baker D."/>
            <person name="Gharbi K."/>
            <person name="Hall N."/>
            <person name="Watson M."/>
            <person name="Adriaenssens E.M."/>
            <person name="Foster-Nyarko E."/>
            <person name="Jarju S."/>
            <person name="Secka A."/>
            <person name="Antonio M."/>
            <person name="Oren A."/>
            <person name="Chaudhuri R.R."/>
            <person name="La Ragione R."/>
            <person name="Hildebrand F."/>
            <person name="Pallen M.J."/>
        </authorList>
    </citation>
    <scope>NUCLEOTIDE SEQUENCE</scope>
    <source>
        <strain evidence="1">G3-8215</strain>
    </source>
</reference>
<dbReference type="Proteomes" id="UP000725002">
    <property type="component" value="Unassembled WGS sequence"/>
</dbReference>
<accession>A0A940IH72</accession>
<proteinExistence type="predicted"/>
<protein>
    <submittedName>
        <fullName evidence="1">Uncharacterized protein</fullName>
    </submittedName>
</protein>
<name>A0A940IH72_9BACT</name>
<organism evidence="1 2">
    <name type="scientific">Candidatus Cryptobacteroides avicola</name>
    <dbReference type="NCBI Taxonomy" id="2840757"/>
    <lineage>
        <taxon>Bacteria</taxon>
        <taxon>Pseudomonadati</taxon>
        <taxon>Bacteroidota</taxon>
        <taxon>Bacteroidia</taxon>
        <taxon>Bacteroidales</taxon>
        <taxon>Candidatus Cryptobacteroides</taxon>
    </lineage>
</organism>